<dbReference type="PROSITE" id="PS52016">
    <property type="entry name" value="TONB_DEPENDENT_REC_3"/>
    <property type="match status" value="1"/>
</dbReference>
<protein>
    <submittedName>
        <fullName evidence="16">TonB-dependent receptor</fullName>
    </submittedName>
</protein>
<reference evidence="16 17" key="1">
    <citation type="submission" date="2018-10" db="EMBL/GenBank/DDBJ databases">
        <authorList>
            <person name="Chen W.-M."/>
        </authorList>
    </citation>
    <scope>NUCLEOTIDE SEQUENCE [LARGE SCALE GENOMIC DNA]</scope>
    <source>
        <strain evidence="16 17">H-5</strain>
    </source>
</reference>
<dbReference type="GO" id="GO:0009279">
    <property type="term" value="C:cell outer membrane"/>
    <property type="evidence" value="ECO:0007669"/>
    <property type="project" value="UniProtKB-SubCell"/>
</dbReference>
<dbReference type="CDD" id="cd01347">
    <property type="entry name" value="ligand_gated_channel"/>
    <property type="match status" value="1"/>
</dbReference>
<evidence type="ECO:0000256" key="10">
    <source>
        <dbReference type="PROSITE-ProRule" id="PRU01360"/>
    </source>
</evidence>
<evidence type="ECO:0000256" key="6">
    <source>
        <dbReference type="ARBA" id="ARBA00023077"/>
    </source>
</evidence>
<dbReference type="AlphaFoldDB" id="A0A3N0UXY3"/>
<feature type="region of interest" description="Disordered" evidence="12">
    <location>
        <begin position="509"/>
        <end position="529"/>
    </location>
</feature>
<dbReference type="Pfam" id="PF07715">
    <property type="entry name" value="Plug"/>
    <property type="match status" value="1"/>
</dbReference>
<keyword evidence="3 10" id="KW-0813">Transport</keyword>
<dbReference type="Proteomes" id="UP000275137">
    <property type="component" value="Unassembled WGS sequence"/>
</dbReference>
<evidence type="ECO:0000259" key="14">
    <source>
        <dbReference type="Pfam" id="PF00593"/>
    </source>
</evidence>
<evidence type="ECO:0000256" key="7">
    <source>
        <dbReference type="ARBA" id="ARBA00023136"/>
    </source>
</evidence>
<feature type="chain" id="PRO_5018016354" evidence="13">
    <location>
        <begin position="21"/>
        <end position="734"/>
    </location>
</feature>
<comment type="subcellular location">
    <subcellularLocation>
        <location evidence="1 10">Cell outer membrane</location>
        <topology evidence="1 10">Multi-pass membrane protein</topology>
    </subcellularLocation>
</comment>
<organism evidence="16 17">
    <name type="scientific">Pseudomethylobacillus aquaticus</name>
    <dbReference type="NCBI Taxonomy" id="2676064"/>
    <lineage>
        <taxon>Bacteria</taxon>
        <taxon>Pseudomonadati</taxon>
        <taxon>Pseudomonadota</taxon>
        <taxon>Betaproteobacteria</taxon>
        <taxon>Nitrosomonadales</taxon>
        <taxon>Methylophilaceae</taxon>
        <taxon>Pseudomethylobacillus</taxon>
    </lineage>
</organism>
<dbReference type="InterPro" id="IPR037066">
    <property type="entry name" value="Plug_dom_sf"/>
</dbReference>
<keyword evidence="8 16" id="KW-0675">Receptor</keyword>
<evidence type="ECO:0000256" key="8">
    <source>
        <dbReference type="ARBA" id="ARBA00023170"/>
    </source>
</evidence>
<keyword evidence="17" id="KW-1185">Reference proteome</keyword>
<evidence type="ECO:0000313" key="17">
    <source>
        <dbReference type="Proteomes" id="UP000275137"/>
    </source>
</evidence>
<accession>A0A3N0UXY3</accession>
<evidence type="ECO:0000256" key="13">
    <source>
        <dbReference type="SAM" id="SignalP"/>
    </source>
</evidence>
<dbReference type="Gene3D" id="2.40.170.20">
    <property type="entry name" value="TonB-dependent receptor, beta-barrel domain"/>
    <property type="match status" value="1"/>
</dbReference>
<keyword evidence="13" id="KW-0732">Signal</keyword>
<proteinExistence type="inferred from homology"/>
<dbReference type="SUPFAM" id="SSF56935">
    <property type="entry name" value="Porins"/>
    <property type="match status" value="1"/>
</dbReference>
<keyword evidence="5 10" id="KW-0812">Transmembrane</keyword>
<dbReference type="InterPro" id="IPR036942">
    <property type="entry name" value="Beta-barrel_TonB_sf"/>
</dbReference>
<gene>
    <name evidence="16" type="ORF">ED236_10680</name>
</gene>
<evidence type="ECO:0000256" key="5">
    <source>
        <dbReference type="ARBA" id="ARBA00022692"/>
    </source>
</evidence>
<keyword evidence="9 10" id="KW-0998">Cell outer membrane</keyword>
<feature type="signal peptide" evidence="13">
    <location>
        <begin position="1"/>
        <end position="20"/>
    </location>
</feature>
<comment type="caution">
    <text evidence="16">The sequence shown here is derived from an EMBL/GenBank/DDBJ whole genome shotgun (WGS) entry which is preliminary data.</text>
</comment>
<evidence type="ECO:0000256" key="1">
    <source>
        <dbReference type="ARBA" id="ARBA00004571"/>
    </source>
</evidence>
<feature type="domain" description="TonB-dependent receptor plug" evidence="15">
    <location>
        <begin position="56"/>
        <end position="164"/>
    </location>
</feature>
<name>A0A3N0UXY3_9PROT</name>
<dbReference type="EMBL" id="RJVP01000006">
    <property type="protein sequence ID" value="ROH85313.1"/>
    <property type="molecule type" value="Genomic_DNA"/>
</dbReference>
<comment type="similarity">
    <text evidence="2 10 11">Belongs to the TonB-dependent receptor family.</text>
</comment>
<evidence type="ECO:0000256" key="4">
    <source>
        <dbReference type="ARBA" id="ARBA00022452"/>
    </source>
</evidence>
<evidence type="ECO:0000256" key="12">
    <source>
        <dbReference type="SAM" id="MobiDB-lite"/>
    </source>
</evidence>
<dbReference type="Pfam" id="PF00593">
    <property type="entry name" value="TonB_dep_Rec_b-barrel"/>
    <property type="match status" value="1"/>
</dbReference>
<feature type="compositionally biased region" description="Polar residues" evidence="12">
    <location>
        <begin position="518"/>
        <end position="529"/>
    </location>
</feature>
<evidence type="ECO:0000313" key="16">
    <source>
        <dbReference type="EMBL" id="ROH85313.1"/>
    </source>
</evidence>
<dbReference type="Gene3D" id="2.170.130.10">
    <property type="entry name" value="TonB-dependent receptor, plug domain"/>
    <property type="match status" value="1"/>
</dbReference>
<evidence type="ECO:0000256" key="3">
    <source>
        <dbReference type="ARBA" id="ARBA00022448"/>
    </source>
</evidence>
<evidence type="ECO:0000256" key="9">
    <source>
        <dbReference type="ARBA" id="ARBA00023237"/>
    </source>
</evidence>
<dbReference type="RefSeq" id="WP_123237967.1">
    <property type="nucleotide sequence ID" value="NZ_RJVP01000006.1"/>
</dbReference>
<dbReference type="InterPro" id="IPR039426">
    <property type="entry name" value="TonB-dep_rcpt-like"/>
</dbReference>
<keyword evidence="6 11" id="KW-0798">TonB box</keyword>
<dbReference type="InterPro" id="IPR000531">
    <property type="entry name" value="Beta-barrel_TonB"/>
</dbReference>
<evidence type="ECO:0000259" key="15">
    <source>
        <dbReference type="Pfam" id="PF07715"/>
    </source>
</evidence>
<sequence length="734" mass="80460">MSRNSFIRAALAASFMPAMAMPTLAFGEEESKKKAATDKQKIAPVTVTGILPDNLEAVPGSFNVIDEKALEERRPFSIQEALNSTPGIHIVGENSFGLGVNIGLRGLDPRRTSRTLLLEDGMPLFLAPYADPSAHYTTPIDRIQRIEVVKGSGQVLYGPQTVGGMINFVTKPVPRDGFAGNVTATVGNNDFQGFHANAGFGGEWGGVMVDALQKKGDGIRKNHDFDIRELTVKGQFNLTERQTLIAKVGYYEEDSHISETGLGSVEYAEDKFQAPSGNNDKFEYDRKSLQLQHIFQMNDNIKLSTQAYYVDSFRTSFRQINDPGTLGGRSALERCPGGNGVVPATEANAELCGGRHRPRSYDYFGFEPRLDIKHSTFGIESDAVIGFRYHEEQSRRRQFRGGTAAFQDLSFAQANSLAREDIAIDVVAKSYYAQNTFYLGNWSLTPGIRVEDVRFKTDVARADGEVQNNPGSNSTNNQTKVLPGFGVAWNGIANTTIFSGVHKGFAPPRPDRDLEASGPNSVVLSNTKPEESTNWELGMRSRYFTGVSVESTLFYTDFDQIVVGDGGGRFINGGKSVQSGIEFAGRVDFGKIYNTPHNVYVQGSYTNLFEAKFKKDTADTTAGNRLPYAPRDIASINVGYQHPVGLDARIGVDYVSKQFVDADNTRTESLDGQEGTIPSYTLLNASVNFRPVGSKVSYFLSGYNLADKEYLASRVDGMAVGRARQVFGGVRFDF</sequence>
<dbReference type="PANTHER" id="PTHR30442">
    <property type="entry name" value="IRON III DICITRATE TRANSPORT PROTEIN FECA"/>
    <property type="match status" value="1"/>
</dbReference>
<keyword evidence="4 10" id="KW-1134">Transmembrane beta strand</keyword>
<dbReference type="InterPro" id="IPR012910">
    <property type="entry name" value="Plug_dom"/>
</dbReference>
<feature type="domain" description="TonB-dependent receptor-like beta-barrel" evidence="14">
    <location>
        <begin position="271"/>
        <end position="705"/>
    </location>
</feature>
<evidence type="ECO:0000256" key="11">
    <source>
        <dbReference type="RuleBase" id="RU003357"/>
    </source>
</evidence>
<dbReference type="PANTHER" id="PTHR30442:SF0">
    <property type="entry name" value="FE(3+) DICITRATE TRANSPORT PROTEIN FECA"/>
    <property type="match status" value="1"/>
</dbReference>
<evidence type="ECO:0000256" key="2">
    <source>
        <dbReference type="ARBA" id="ARBA00009810"/>
    </source>
</evidence>
<dbReference type="GO" id="GO:0033214">
    <property type="term" value="P:siderophore-iron import into cell"/>
    <property type="evidence" value="ECO:0007669"/>
    <property type="project" value="TreeGrafter"/>
</dbReference>
<keyword evidence="7 10" id="KW-0472">Membrane</keyword>